<dbReference type="KEGG" id="ahm:TL08_07790"/>
<sequence>MDEVLESTEALTAQLTIEPVELGIERPEDWYDHRPTNADGDAVDRFLGMGTMTRPNRDVVAEVPHRPTARSAASTRSRISWSWSATVTPSAW</sequence>
<dbReference type="EMBL" id="CP014859">
    <property type="protein sequence ID" value="AOS62376.1"/>
    <property type="molecule type" value="Genomic_DNA"/>
</dbReference>
<proteinExistence type="predicted"/>
<accession>A0AAC9HP39</accession>
<evidence type="ECO:0000313" key="2">
    <source>
        <dbReference type="Proteomes" id="UP000095210"/>
    </source>
</evidence>
<reference evidence="2" key="1">
    <citation type="submission" date="2016-03" db="EMBL/GenBank/DDBJ databases">
        <title>Complete genome sequence of the type strain Actinoalloteichus hymeniacidonis DSM 45092.</title>
        <authorList>
            <person name="Schaffert L."/>
            <person name="Albersmeier A."/>
            <person name="Winkler A."/>
            <person name="Kalinowski J."/>
            <person name="Zotchev S."/>
            <person name="Ruckert C."/>
        </authorList>
    </citation>
    <scope>NUCLEOTIDE SEQUENCE [LARGE SCALE GENOMIC DNA]</scope>
    <source>
        <strain evidence="2">HPA177(T) (DSM 45092(T))</strain>
    </source>
</reference>
<keyword evidence="2" id="KW-1185">Reference proteome</keyword>
<dbReference type="AlphaFoldDB" id="A0AAC9HP39"/>
<organism evidence="1 2">
    <name type="scientific">Actinoalloteichus hymeniacidonis</name>
    <dbReference type="NCBI Taxonomy" id="340345"/>
    <lineage>
        <taxon>Bacteria</taxon>
        <taxon>Bacillati</taxon>
        <taxon>Actinomycetota</taxon>
        <taxon>Actinomycetes</taxon>
        <taxon>Pseudonocardiales</taxon>
        <taxon>Pseudonocardiaceae</taxon>
        <taxon>Actinoalloteichus</taxon>
    </lineage>
</organism>
<gene>
    <name evidence="1" type="ORF">TL08_07790</name>
</gene>
<evidence type="ECO:0000313" key="1">
    <source>
        <dbReference type="EMBL" id="AOS62376.1"/>
    </source>
</evidence>
<dbReference type="RefSeq" id="WP_069847730.1">
    <property type="nucleotide sequence ID" value="NZ_CP014859.1"/>
</dbReference>
<name>A0AAC9HP39_9PSEU</name>
<dbReference type="Proteomes" id="UP000095210">
    <property type="component" value="Chromosome"/>
</dbReference>
<protein>
    <submittedName>
        <fullName evidence="1">Uncharacterized protein</fullName>
    </submittedName>
</protein>